<dbReference type="SUPFAM" id="SSF48452">
    <property type="entry name" value="TPR-like"/>
    <property type="match status" value="1"/>
</dbReference>
<evidence type="ECO:0000256" key="1">
    <source>
        <dbReference type="PROSITE-ProRule" id="PRU00339"/>
    </source>
</evidence>
<feature type="repeat" description="TPR" evidence="1">
    <location>
        <begin position="356"/>
        <end position="389"/>
    </location>
</feature>
<dbReference type="InterPro" id="IPR019734">
    <property type="entry name" value="TPR_rpt"/>
</dbReference>
<dbReference type="InterPro" id="IPR011990">
    <property type="entry name" value="TPR-like_helical_dom_sf"/>
</dbReference>
<gene>
    <name evidence="2" type="ORF">ACD_4C00020G0001</name>
</gene>
<name>K2GV44_9BACT</name>
<dbReference type="AlphaFoldDB" id="K2GV44"/>
<sequence length="446" mass="52125">MLMLFVRVSSGSYKIIVFLLLLQIHLVSFSYENDINISLTKMIDTGYTNIITGKELLSSFEVEHFFEVKDKPQYKIFCAYLKPNNVYCEISNVNNKILLITINGKAIFFEKGTDKYIYLKNQILPEIILKSIFRGIDKQKSIENTFFFMFHTQNQNNSITSLINIDFTGIIQKMIALNQKSNLNYIFEKENLIINSSSNHKLTRFTFNPKLNIPILLEAIDEKTNKVFVYYKIINLNVSLSKDYFSNEYFDNLIKKFNVDPRPIDYTLPEFADILSTITNKQLPKGMFVSKYNVDKNYILQEIGKLSEKMKNTPNNPIDLMSLGKLYLEIEKFDESIFYIKDALTLFQNDDTFHIYNSYMILGDAYLKTQRFSLALKEFENAYKLNPKDTSSLFYMVIAYMNFNNEPSTKKAIEILSELKKNPNLNSEQNDLILKLENDLKENNKK</sequence>
<reference evidence="2" key="1">
    <citation type="journal article" date="2012" name="Science">
        <title>Fermentation, hydrogen, and sulfur metabolism in multiple uncultivated bacterial phyla.</title>
        <authorList>
            <person name="Wrighton K.C."/>
            <person name="Thomas B.C."/>
            <person name="Sharon I."/>
            <person name="Miller C.S."/>
            <person name="Castelle C.J."/>
            <person name="VerBerkmoes N.C."/>
            <person name="Wilkins M.J."/>
            <person name="Hettich R.L."/>
            <person name="Lipton M.S."/>
            <person name="Williams K.H."/>
            <person name="Long P.E."/>
            <person name="Banfield J.F."/>
        </authorList>
    </citation>
    <scope>NUCLEOTIDE SEQUENCE [LARGE SCALE GENOMIC DNA]</scope>
</reference>
<dbReference type="Pfam" id="PF13181">
    <property type="entry name" value="TPR_8"/>
    <property type="match status" value="2"/>
</dbReference>
<dbReference type="PROSITE" id="PS50293">
    <property type="entry name" value="TPR_REGION"/>
    <property type="match status" value="1"/>
</dbReference>
<protein>
    <submittedName>
        <fullName evidence="2">Uncharacterized protein</fullName>
    </submittedName>
</protein>
<keyword evidence="1" id="KW-0802">TPR repeat</keyword>
<proteinExistence type="predicted"/>
<comment type="caution">
    <text evidence="2">The sequence shown here is derived from an EMBL/GenBank/DDBJ whole genome shotgun (WGS) entry which is preliminary data.</text>
</comment>
<dbReference type="Gene3D" id="1.25.40.10">
    <property type="entry name" value="Tetratricopeptide repeat domain"/>
    <property type="match status" value="1"/>
</dbReference>
<evidence type="ECO:0000313" key="2">
    <source>
        <dbReference type="EMBL" id="EKE27155.1"/>
    </source>
</evidence>
<organism evidence="2">
    <name type="scientific">uncultured bacterium</name>
    <name type="common">gcode 4</name>
    <dbReference type="NCBI Taxonomy" id="1234023"/>
    <lineage>
        <taxon>Bacteria</taxon>
        <taxon>environmental samples</taxon>
    </lineage>
</organism>
<dbReference type="SMART" id="SM00028">
    <property type="entry name" value="TPR"/>
    <property type="match status" value="2"/>
</dbReference>
<dbReference type="PROSITE" id="PS50005">
    <property type="entry name" value="TPR"/>
    <property type="match status" value="1"/>
</dbReference>
<accession>K2GV44</accession>
<dbReference type="EMBL" id="AMFJ01000536">
    <property type="protein sequence ID" value="EKE27155.1"/>
    <property type="molecule type" value="Genomic_DNA"/>
</dbReference>